<evidence type="ECO:0000256" key="1">
    <source>
        <dbReference type="SAM" id="Coils"/>
    </source>
</evidence>
<dbReference type="InterPro" id="IPR011123">
    <property type="entry name" value="Y_Y_Y"/>
</dbReference>
<dbReference type="CDD" id="cd00063">
    <property type="entry name" value="FN3"/>
    <property type="match status" value="1"/>
</dbReference>
<evidence type="ECO:0000313" key="5">
    <source>
        <dbReference type="Proteomes" id="UP000193804"/>
    </source>
</evidence>
<feature type="transmembrane region" description="Helical" evidence="2">
    <location>
        <begin position="757"/>
        <end position="777"/>
    </location>
</feature>
<gene>
    <name evidence="4" type="ORF">SAMN05661096_00245</name>
</gene>
<dbReference type="SMART" id="SM00421">
    <property type="entry name" value="HTH_LUXR"/>
    <property type="match status" value="1"/>
</dbReference>
<name>A0A1X7I588_9BACT</name>
<keyword evidence="2" id="KW-0472">Membrane</keyword>
<reference evidence="5" key="1">
    <citation type="submission" date="2017-04" db="EMBL/GenBank/DDBJ databases">
        <authorList>
            <person name="Varghese N."/>
            <person name="Submissions S."/>
        </authorList>
    </citation>
    <scope>NUCLEOTIDE SEQUENCE [LARGE SCALE GENOMIC DNA]</scope>
    <source>
        <strain evidence="5">DSM 4125</strain>
    </source>
</reference>
<dbReference type="RefSeq" id="WP_085515262.1">
    <property type="nucleotide sequence ID" value="NZ_FXAW01000001.1"/>
</dbReference>
<evidence type="ECO:0000259" key="3">
    <source>
        <dbReference type="SMART" id="SM00421"/>
    </source>
</evidence>
<sequence length="965" mass="111569">MKEKNKVLFILLSLLMIGNFCHGQFIGYPFYKYYSSQDYHGGIQNWKITQSQDGLLYVANNFGLLEFNGTHWNKYSLESGTKCRDVLVDNDGKIYIAAQGDFGYYIPDRLGKLTFVSLADSIKGEKRDFDEAWRVFKQNDRLLFCTFDDIFIFNDSGELINTVNPENDPDNFFLVNHQLYLNQVEKGLSILENGEIKKTDIGDFFKDMTISGILEISNNQLLISTLKNGIFVKTGNSISIWNTENQNTYKSSNINQIIRLKSGEIAIGTQNEGLFILNSRGEIKMQLNKGRGIENRTVLSLYEDIQGNLWLGHNNGISSVALNSPFQHVNEQTGLPGTGYDALLLRDTLYLGTNNGLYYKDISSKNTTFKKVENASGQVYSIQQIHNSIIMGHHSGTYEVNGAEAIMLANIPGTWTCIDLKKYPKLVIQGNYKGLSLFKKSEEGLQFLYELEGFKESSRVMEEDEEGNIWMTHGYKGVYKITLSEDLRSVKTEYYGKEKGLPSNVLINVWRLNNNLIFSSERGLYEYSTSKDRFVKSSFLSDYFDENEQFVSFAEDALGNIYFVSINETGVLEKSTNGNYQKHTAVFNQLRNVLNDDLHNISTLEANKVLFAAKEGFIHFDNSIPKLQEINYNVIFTKVSILNSKDSIITYGRQMDGEKVTFKQINKKIEIPFSENSIRIEYSAPYMNGQFDNEYQYWLENNEEGYSNWSVRTSKEYTNLREGNYTFHVRAKNIHGQLSTVATFEFTILPPWYRTNWAYGTYFFIGLILSVLVFLFFELRYKKKTEIITEQKQKEITRIDSELKTSEQKLEHLKNEKLKSEIKLKNKELATSTMHLINKNSFINSIKSNLNSILKRSKNQEVKHEISRVIHNIDKNITADEDWEHFSIHFDQVHGDFIKRWQTDYPNLSPQEMKLSAYLRMNLSTKEIAHLLNISVRGVEIARYRLRKKLELERSDNLQEFILKY</sequence>
<proteinExistence type="predicted"/>
<dbReference type="GO" id="GO:0006355">
    <property type="term" value="P:regulation of DNA-templated transcription"/>
    <property type="evidence" value="ECO:0007669"/>
    <property type="project" value="InterPro"/>
</dbReference>
<dbReference type="InterPro" id="IPR036388">
    <property type="entry name" value="WH-like_DNA-bd_sf"/>
</dbReference>
<keyword evidence="2" id="KW-1133">Transmembrane helix</keyword>
<dbReference type="GO" id="GO:0003677">
    <property type="term" value="F:DNA binding"/>
    <property type="evidence" value="ECO:0007669"/>
    <property type="project" value="InterPro"/>
</dbReference>
<organism evidence="4 5">
    <name type="scientific">Marivirga sericea</name>
    <dbReference type="NCBI Taxonomy" id="1028"/>
    <lineage>
        <taxon>Bacteria</taxon>
        <taxon>Pseudomonadati</taxon>
        <taxon>Bacteroidota</taxon>
        <taxon>Cytophagia</taxon>
        <taxon>Cytophagales</taxon>
        <taxon>Marivirgaceae</taxon>
        <taxon>Marivirga</taxon>
    </lineage>
</organism>
<evidence type="ECO:0000313" key="4">
    <source>
        <dbReference type="EMBL" id="SMG09692.1"/>
    </source>
</evidence>
<dbReference type="OrthoDB" id="9806995at2"/>
<feature type="coiled-coil region" evidence="1">
    <location>
        <begin position="796"/>
        <end position="830"/>
    </location>
</feature>
<dbReference type="AlphaFoldDB" id="A0A1X7I588"/>
<protein>
    <submittedName>
        <fullName evidence="4">Y_Y_Y domain-containing protein</fullName>
    </submittedName>
</protein>
<dbReference type="InterPro" id="IPR011110">
    <property type="entry name" value="Reg_prop"/>
</dbReference>
<dbReference type="SUPFAM" id="SSF50998">
    <property type="entry name" value="Quinoprotein alcohol dehydrogenase-like"/>
    <property type="match status" value="1"/>
</dbReference>
<dbReference type="Pfam" id="PF07494">
    <property type="entry name" value="Reg_prop"/>
    <property type="match status" value="1"/>
</dbReference>
<dbReference type="InterPro" id="IPR011047">
    <property type="entry name" value="Quinoprotein_ADH-like_sf"/>
</dbReference>
<dbReference type="InterPro" id="IPR015943">
    <property type="entry name" value="WD40/YVTN_repeat-like_dom_sf"/>
</dbReference>
<dbReference type="Proteomes" id="UP000193804">
    <property type="component" value="Unassembled WGS sequence"/>
</dbReference>
<accession>A0A1X7I588</accession>
<keyword evidence="2" id="KW-0812">Transmembrane</keyword>
<keyword evidence="5" id="KW-1185">Reference proteome</keyword>
<dbReference type="InterPro" id="IPR003961">
    <property type="entry name" value="FN3_dom"/>
</dbReference>
<dbReference type="EMBL" id="FXAW01000001">
    <property type="protein sequence ID" value="SMG09692.1"/>
    <property type="molecule type" value="Genomic_DNA"/>
</dbReference>
<dbReference type="InterPro" id="IPR013783">
    <property type="entry name" value="Ig-like_fold"/>
</dbReference>
<dbReference type="InterPro" id="IPR016032">
    <property type="entry name" value="Sig_transdc_resp-reg_C-effctor"/>
</dbReference>
<dbReference type="SUPFAM" id="SSF46894">
    <property type="entry name" value="C-terminal effector domain of the bipartite response regulators"/>
    <property type="match status" value="1"/>
</dbReference>
<dbReference type="STRING" id="1028.SAMN05661096_00245"/>
<dbReference type="Gene3D" id="2.130.10.10">
    <property type="entry name" value="YVTN repeat-like/Quinoprotein amine dehydrogenase"/>
    <property type="match status" value="2"/>
</dbReference>
<dbReference type="Pfam" id="PF07495">
    <property type="entry name" value="Y_Y_Y"/>
    <property type="match status" value="1"/>
</dbReference>
<evidence type="ECO:0000256" key="2">
    <source>
        <dbReference type="SAM" id="Phobius"/>
    </source>
</evidence>
<dbReference type="InterPro" id="IPR000792">
    <property type="entry name" value="Tscrpt_reg_LuxR_C"/>
</dbReference>
<dbReference type="Gene3D" id="1.10.10.10">
    <property type="entry name" value="Winged helix-like DNA-binding domain superfamily/Winged helix DNA-binding domain"/>
    <property type="match status" value="1"/>
</dbReference>
<feature type="domain" description="HTH luxR-type" evidence="3">
    <location>
        <begin position="905"/>
        <end position="962"/>
    </location>
</feature>
<keyword evidence="1" id="KW-0175">Coiled coil</keyword>
<dbReference type="Gene3D" id="2.60.40.10">
    <property type="entry name" value="Immunoglobulins"/>
    <property type="match status" value="1"/>
</dbReference>